<protein>
    <submittedName>
        <fullName evidence="1">DUF4864 domain-containing protein</fullName>
    </submittedName>
</protein>
<organism evidence="1 2">
    <name type="scientific">Pontibacter burrus</name>
    <dbReference type="NCBI Taxonomy" id="2704466"/>
    <lineage>
        <taxon>Bacteria</taxon>
        <taxon>Pseudomonadati</taxon>
        <taxon>Bacteroidota</taxon>
        <taxon>Cytophagia</taxon>
        <taxon>Cytophagales</taxon>
        <taxon>Hymenobacteraceae</taxon>
        <taxon>Pontibacter</taxon>
    </lineage>
</organism>
<dbReference type="RefSeq" id="WP_163916682.1">
    <property type="nucleotide sequence ID" value="NZ_JAAGWD010000010.1"/>
</dbReference>
<accession>A0A6B3M0W5</accession>
<dbReference type="EMBL" id="JAAGWD010000010">
    <property type="protein sequence ID" value="NEM99478.1"/>
    <property type="molecule type" value="Genomic_DNA"/>
</dbReference>
<dbReference type="PANTHER" id="PTHR35716">
    <property type="entry name" value="OS05G0574700 PROTEIN-RELATED"/>
    <property type="match status" value="1"/>
</dbReference>
<dbReference type="Proteomes" id="UP000474777">
    <property type="component" value="Unassembled WGS sequence"/>
</dbReference>
<proteinExistence type="predicted"/>
<dbReference type="Pfam" id="PF16156">
    <property type="entry name" value="DUF4864"/>
    <property type="match status" value="1"/>
</dbReference>
<comment type="caution">
    <text evidence="1">The sequence shown here is derived from an EMBL/GenBank/DDBJ whole genome shotgun (WGS) entry which is preliminary data.</text>
</comment>
<dbReference type="InterPro" id="IPR032347">
    <property type="entry name" value="DUF4864"/>
</dbReference>
<evidence type="ECO:0000313" key="2">
    <source>
        <dbReference type="Proteomes" id="UP000474777"/>
    </source>
</evidence>
<keyword evidence="2" id="KW-1185">Reference proteome</keyword>
<gene>
    <name evidence="1" type="ORF">GXP69_17410</name>
</gene>
<evidence type="ECO:0000313" key="1">
    <source>
        <dbReference type="EMBL" id="NEM99478.1"/>
    </source>
</evidence>
<name>A0A6B3M0W5_9BACT</name>
<dbReference type="AlphaFoldDB" id="A0A6B3M0W5"/>
<reference evidence="1 2" key="1">
    <citation type="submission" date="2020-02" db="EMBL/GenBank/DDBJ databases">
        <authorList>
            <person name="Kim M.K."/>
        </authorList>
    </citation>
    <scope>NUCLEOTIDE SEQUENCE [LARGE SCALE GENOMIC DNA]</scope>
    <source>
        <strain evidence="1 2">BT327</strain>
    </source>
</reference>
<sequence length="186" mass="20794">MKGLDSTVDKVLLAVGILLLLVFLWTMPVVPEQGNARYANQVSAEPNPSSTSSWSYLKPSKGLSPHDVVQIQLKALQQNDGSDSGIITVFNFSSPISKISMGPIEHFRLMVRDPVYKPMLNFKSYKKGNMVVNDKTAYQLVVLTTPQNEQATYLFMLARQTRGYYKGCWMTVGVVRLQTERPVYGA</sequence>